<keyword evidence="2" id="KW-1185">Reference proteome</keyword>
<evidence type="ECO:0000313" key="2">
    <source>
        <dbReference type="Proteomes" id="UP000571554"/>
    </source>
</evidence>
<protein>
    <submittedName>
        <fullName evidence="1">Uncharacterized protein</fullName>
    </submittedName>
</protein>
<sequence length="102" mass="11801">MSLSMQDRKAQVEQADTLCLRLFDTWCESRSLTPLAYLMHGWPLRNTSMERLRRLQETLKDLRAYHEDQLDCEALSMLDALFVCLDAVIDRSQPPVAMRLAG</sequence>
<name>A0A7W9TUH9_9BURK</name>
<gene>
    <name evidence="1" type="ORF">F4827_001512</name>
</gene>
<evidence type="ECO:0000313" key="1">
    <source>
        <dbReference type="EMBL" id="MBB6101678.1"/>
    </source>
</evidence>
<dbReference type="AlphaFoldDB" id="A0A7W9TUH9"/>
<dbReference type="EMBL" id="JACHBW010000003">
    <property type="protein sequence ID" value="MBB6101678.1"/>
    <property type="molecule type" value="Genomic_DNA"/>
</dbReference>
<dbReference type="Proteomes" id="UP000571554">
    <property type="component" value="Unassembled WGS sequence"/>
</dbReference>
<proteinExistence type="predicted"/>
<reference evidence="1 2" key="1">
    <citation type="submission" date="2020-08" db="EMBL/GenBank/DDBJ databases">
        <title>Above-ground endophytic microbial communities from plants in different locations in the United States.</title>
        <authorList>
            <person name="Frank C."/>
        </authorList>
    </citation>
    <scope>NUCLEOTIDE SEQUENCE [LARGE SCALE GENOMIC DNA]</scope>
    <source>
        <strain evidence="1 2">WP4_2_2</strain>
    </source>
</reference>
<organism evidence="1 2">
    <name type="scientific">Paraburkholderia bannensis</name>
    <dbReference type="NCBI Taxonomy" id="765414"/>
    <lineage>
        <taxon>Bacteria</taxon>
        <taxon>Pseudomonadati</taxon>
        <taxon>Pseudomonadota</taxon>
        <taxon>Betaproteobacteria</taxon>
        <taxon>Burkholderiales</taxon>
        <taxon>Burkholderiaceae</taxon>
        <taxon>Paraburkholderia</taxon>
    </lineage>
</organism>
<dbReference type="RefSeq" id="WP_183723317.1">
    <property type="nucleotide sequence ID" value="NZ_JACHBW010000003.1"/>
</dbReference>
<comment type="caution">
    <text evidence="1">The sequence shown here is derived from an EMBL/GenBank/DDBJ whole genome shotgun (WGS) entry which is preliminary data.</text>
</comment>
<accession>A0A7W9TUH9</accession>